<organism evidence="2 3">
    <name type="scientific">Enhygromyxa salina</name>
    <dbReference type="NCBI Taxonomy" id="215803"/>
    <lineage>
        <taxon>Bacteria</taxon>
        <taxon>Pseudomonadati</taxon>
        <taxon>Myxococcota</taxon>
        <taxon>Polyangia</taxon>
        <taxon>Nannocystales</taxon>
        <taxon>Nannocystaceae</taxon>
        <taxon>Enhygromyxa</taxon>
    </lineage>
</organism>
<evidence type="ECO:0000313" key="2">
    <source>
        <dbReference type="EMBL" id="KIG14452.1"/>
    </source>
</evidence>
<dbReference type="EMBL" id="JMCC02000073">
    <property type="protein sequence ID" value="KIG14452.1"/>
    <property type="molecule type" value="Genomic_DNA"/>
</dbReference>
<sequence>MAPGPDKASDAKQTRSQAKAARKSAAPRQGPTLTEAELLGEGEHLRLHFSEPLAPTDRVDPNDFRLSMAMVYSYKMYAYAYYYDPGLAEGEELMVVTSMRGQGDTLDLYLSPPFELAYCEELRRELADMQSEPGVRADGGVFLHYAPGEVPITDLDGNHMAAVAAEWVLHRRRGTEDPEEMYFEGPPARRALREPIRVRCGPRLPPGPR</sequence>
<evidence type="ECO:0000256" key="1">
    <source>
        <dbReference type="SAM" id="MobiDB-lite"/>
    </source>
</evidence>
<dbReference type="AlphaFoldDB" id="A0A0C2D2S7"/>
<evidence type="ECO:0000313" key="3">
    <source>
        <dbReference type="Proteomes" id="UP000031599"/>
    </source>
</evidence>
<reference evidence="2 3" key="1">
    <citation type="submission" date="2014-12" db="EMBL/GenBank/DDBJ databases">
        <title>Genome assembly of Enhygromyxa salina DSM 15201.</title>
        <authorList>
            <person name="Sharma G."/>
            <person name="Subramanian S."/>
        </authorList>
    </citation>
    <scope>NUCLEOTIDE SEQUENCE [LARGE SCALE GENOMIC DNA]</scope>
    <source>
        <strain evidence="2 3">DSM 15201</strain>
    </source>
</reference>
<comment type="caution">
    <text evidence="2">The sequence shown here is derived from an EMBL/GenBank/DDBJ whole genome shotgun (WGS) entry which is preliminary data.</text>
</comment>
<name>A0A0C2D2S7_9BACT</name>
<gene>
    <name evidence="2" type="ORF">DB30_06795</name>
</gene>
<accession>A0A0C2D2S7</accession>
<proteinExistence type="predicted"/>
<feature type="compositionally biased region" description="Low complexity" evidence="1">
    <location>
        <begin position="16"/>
        <end position="32"/>
    </location>
</feature>
<protein>
    <submittedName>
        <fullName evidence="2">Uncharacterized protein</fullName>
    </submittedName>
</protein>
<feature type="region of interest" description="Disordered" evidence="1">
    <location>
        <begin position="1"/>
        <end position="32"/>
    </location>
</feature>
<dbReference type="RefSeq" id="WP_052553659.1">
    <property type="nucleotide sequence ID" value="NZ_JMCC02000073.1"/>
</dbReference>
<dbReference type="Proteomes" id="UP000031599">
    <property type="component" value="Unassembled WGS sequence"/>
</dbReference>